<dbReference type="RefSeq" id="WP_413264253.1">
    <property type="nucleotide sequence ID" value="NZ_JBHFNR010000121.1"/>
</dbReference>
<dbReference type="Pfam" id="PF05016">
    <property type="entry name" value="ParE_toxin"/>
    <property type="match status" value="1"/>
</dbReference>
<dbReference type="Proteomes" id="UP001576784">
    <property type="component" value="Unassembled WGS sequence"/>
</dbReference>
<dbReference type="InterPro" id="IPR035093">
    <property type="entry name" value="RelE/ParE_toxin_dom_sf"/>
</dbReference>
<dbReference type="InterPro" id="IPR007712">
    <property type="entry name" value="RelE/ParE_toxin"/>
</dbReference>
<organism evidence="3 4">
    <name type="scientific">Floridaenema flaviceps BLCC-F50</name>
    <dbReference type="NCBI Taxonomy" id="3153642"/>
    <lineage>
        <taxon>Bacteria</taxon>
        <taxon>Bacillati</taxon>
        <taxon>Cyanobacteriota</taxon>
        <taxon>Cyanophyceae</taxon>
        <taxon>Oscillatoriophycideae</taxon>
        <taxon>Aerosakkonematales</taxon>
        <taxon>Aerosakkonemataceae</taxon>
        <taxon>Floridanema</taxon>
        <taxon>Floridanema flaviceps</taxon>
    </lineage>
</organism>
<keyword evidence="4" id="KW-1185">Reference proteome</keyword>
<dbReference type="PANTHER" id="PTHR35601:SF1">
    <property type="entry name" value="TOXIN RELE"/>
    <property type="match status" value="1"/>
</dbReference>
<comment type="caution">
    <text evidence="3">The sequence shown here is derived from an EMBL/GenBank/DDBJ whole genome shotgun (WGS) entry which is preliminary data.</text>
</comment>
<evidence type="ECO:0000256" key="2">
    <source>
        <dbReference type="ARBA" id="ARBA00022649"/>
    </source>
</evidence>
<dbReference type="EMBL" id="JBHFNR010000121">
    <property type="protein sequence ID" value="MFB2894606.1"/>
    <property type="molecule type" value="Genomic_DNA"/>
</dbReference>
<accession>A0ABV4XSD5</accession>
<dbReference type="PANTHER" id="PTHR35601">
    <property type="entry name" value="TOXIN RELE"/>
    <property type="match status" value="1"/>
</dbReference>
<dbReference type="SUPFAM" id="SSF143011">
    <property type="entry name" value="RelE-like"/>
    <property type="match status" value="1"/>
</dbReference>
<evidence type="ECO:0000313" key="3">
    <source>
        <dbReference type="EMBL" id="MFB2894606.1"/>
    </source>
</evidence>
<evidence type="ECO:0000313" key="4">
    <source>
        <dbReference type="Proteomes" id="UP001576784"/>
    </source>
</evidence>
<comment type="similarity">
    <text evidence="1">Belongs to the RelE toxin family.</text>
</comment>
<dbReference type="NCBIfam" id="TIGR02385">
    <property type="entry name" value="RelE_StbE"/>
    <property type="match status" value="1"/>
</dbReference>
<gene>
    <name evidence="3" type="ORF">ACE1CI_16985</name>
</gene>
<sequence>MTYTVEIKPAAKRQIKKLPLTIQAQIIQKLSELELDPRPIDVRKLSGEENAYRVRVGDYRIVYEIYDRVLVVVVVKVGNRREVYRRK</sequence>
<protein>
    <submittedName>
        <fullName evidence="3">Type II toxin-antitoxin system RelE/ParE family toxin</fullName>
    </submittedName>
</protein>
<name>A0ABV4XSD5_9CYAN</name>
<dbReference type="Gene3D" id="3.30.2310.20">
    <property type="entry name" value="RelE-like"/>
    <property type="match status" value="1"/>
</dbReference>
<evidence type="ECO:0000256" key="1">
    <source>
        <dbReference type="ARBA" id="ARBA00006226"/>
    </source>
</evidence>
<reference evidence="3 4" key="1">
    <citation type="submission" date="2024-09" db="EMBL/GenBank/DDBJ databases">
        <title>Floridaenema gen nov. (Aerosakkonemataceae, Aerosakkonematales ord. nov., Cyanobacteria) from benthic tropical and subtropical fresh waters, with the description of four new species.</title>
        <authorList>
            <person name="Moretto J.A."/>
            <person name="Berthold D.E."/>
            <person name="Lefler F.W."/>
            <person name="Huang I.-S."/>
            <person name="Laughinghouse H. IV."/>
        </authorList>
    </citation>
    <scope>NUCLEOTIDE SEQUENCE [LARGE SCALE GENOMIC DNA]</scope>
    <source>
        <strain evidence="3 4">BLCC-F50</strain>
    </source>
</reference>
<keyword evidence="2" id="KW-1277">Toxin-antitoxin system</keyword>
<proteinExistence type="inferred from homology"/>